<name>A0ABD1EI87_HYPHA</name>
<evidence type="ECO:0000256" key="3">
    <source>
        <dbReference type="ARBA" id="ARBA00023157"/>
    </source>
</evidence>
<dbReference type="SUPFAM" id="SSF56968">
    <property type="entry name" value="Lipovitellin-phosvitin complex, beta-sheet shell regions"/>
    <property type="match status" value="2"/>
</dbReference>
<dbReference type="Pfam" id="PF09172">
    <property type="entry name" value="Vit_open_b-sht"/>
    <property type="match status" value="1"/>
</dbReference>
<dbReference type="EMBL" id="JBDJPC010000008">
    <property type="protein sequence ID" value="KAL1493354.1"/>
    <property type="molecule type" value="Genomic_DNA"/>
</dbReference>
<keyword evidence="10" id="KW-1185">Reference proteome</keyword>
<dbReference type="PROSITE" id="PS51233">
    <property type="entry name" value="VWFD"/>
    <property type="match status" value="1"/>
</dbReference>
<dbReference type="GO" id="GO:0045735">
    <property type="term" value="F:nutrient reservoir activity"/>
    <property type="evidence" value="ECO:0007669"/>
    <property type="project" value="UniProtKB-KW"/>
</dbReference>
<evidence type="ECO:0000313" key="10">
    <source>
        <dbReference type="Proteomes" id="UP001566132"/>
    </source>
</evidence>
<dbReference type="InterPro" id="IPR015819">
    <property type="entry name" value="Lipid_transp_b-sht_shell"/>
</dbReference>
<evidence type="ECO:0000256" key="4">
    <source>
        <dbReference type="ARBA" id="ARBA00023180"/>
    </source>
</evidence>
<protein>
    <recommendedName>
        <fullName evidence="11">Vitellogenin</fullName>
    </recommendedName>
</protein>
<feature type="compositionally biased region" description="Basic and acidic residues" evidence="6">
    <location>
        <begin position="358"/>
        <end position="376"/>
    </location>
</feature>
<evidence type="ECO:0000313" key="9">
    <source>
        <dbReference type="EMBL" id="KAL1493354.1"/>
    </source>
</evidence>
<comment type="caution">
    <text evidence="9">The sequence shown here is derived from an EMBL/GenBank/DDBJ whole genome shotgun (WGS) entry which is preliminary data.</text>
</comment>
<dbReference type="Proteomes" id="UP001566132">
    <property type="component" value="Unassembled WGS sequence"/>
</dbReference>
<evidence type="ECO:0000256" key="6">
    <source>
        <dbReference type="SAM" id="MobiDB-lite"/>
    </source>
</evidence>
<evidence type="ECO:0008006" key="11">
    <source>
        <dbReference type="Google" id="ProtNLM"/>
    </source>
</evidence>
<dbReference type="Gene3D" id="2.30.230.10">
    <property type="entry name" value="Lipovitellin, beta-sheet shell regions, chain A"/>
    <property type="match status" value="1"/>
</dbReference>
<accession>A0ABD1EI87</accession>
<evidence type="ECO:0000256" key="1">
    <source>
        <dbReference type="ARBA" id="ARBA00022729"/>
    </source>
</evidence>
<dbReference type="InterPro" id="IPR001747">
    <property type="entry name" value="Vitellogenin_N"/>
</dbReference>
<dbReference type="SMART" id="SM00216">
    <property type="entry name" value="VWD"/>
    <property type="match status" value="1"/>
</dbReference>
<dbReference type="PANTHER" id="PTHR23345">
    <property type="entry name" value="VITELLOGENIN-RELATED"/>
    <property type="match status" value="1"/>
</dbReference>
<evidence type="ECO:0000259" key="7">
    <source>
        <dbReference type="PROSITE" id="PS51211"/>
    </source>
</evidence>
<feature type="domain" description="VWFD" evidence="8">
    <location>
        <begin position="1428"/>
        <end position="1617"/>
    </location>
</feature>
<dbReference type="PROSITE" id="PS51211">
    <property type="entry name" value="VITELLOGENIN"/>
    <property type="match status" value="1"/>
</dbReference>
<dbReference type="FunFam" id="1.25.10.20:FF:000003">
    <property type="entry name" value="Vitellogenin C"/>
    <property type="match status" value="1"/>
</dbReference>
<keyword evidence="4" id="KW-0325">Glycoprotein</keyword>
<feature type="region of interest" description="Disordered" evidence="6">
    <location>
        <begin position="325"/>
        <end position="346"/>
    </location>
</feature>
<evidence type="ECO:0000256" key="5">
    <source>
        <dbReference type="PROSITE-ProRule" id="PRU00557"/>
    </source>
</evidence>
<organism evidence="9 10">
    <name type="scientific">Hypothenemus hampei</name>
    <name type="common">Coffee berry borer</name>
    <dbReference type="NCBI Taxonomy" id="57062"/>
    <lineage>
        <taxon>Eukaryota</taxon>
        <taxon>Metazoa</taxon>
        <taxon>Ecdysozoa</taxon>
        <taxon>Arthropoda</taxon>
        <taxon>Hexapoda</taxon>
        <taxon>Insecta</taxon>
        <taxon>Pterygota</taxon>
        <taxon>Neoptera</taxon>
        <taxon>Endopterygota</taxon>
        <taxon>Coleoptera</taxon>
        <taxon>Polyphaga</taxon>
        <taxon>Cucujiformia</taxon>
        <taxon>Curculionidae</taxon>
        <taxon>Scolytinae</taxon>
        <taxon>Hypothenemus</taxon>
    </lineage>
</organism>
<dbReference type="SMART" id="SM01169">
    <property type="entry name" value="DUF1943"/>
    <property type="match status" value="1"/>
</dbReference>
<dbReference type="InterPro" id="IPR015816">
    <property type="entry name" value="Vitellinogen_b-sht_N"/>
</dbReference>
<gene>
    <name evidence="9" type="ORF">ABEB36_011423</name>
</gene>
<keyword evidence="3" id="KW-1015">Disulfide bond</keyword>
<dbReference type="Gene3D" id="1.25.10.20">
    <property type="entry name" value="Vitellinogen, superhelical"/>
    <property type="match status" value="1"/>
</dbReference>
<dbReference type="SUPFAM" id="SSF48431">
    <property type="entry name" value="Lipovitellin-phosvitin complex, superhelical domain"/>
    <property type="match status" value="1"/>
</dbReference>
<dbReference type="InterPro" id="IPR015255">
    <property type="entry name" value="Vitellinogen_open_b-sht"/>
</dbReference>
<dbReference type="SMART" id="SM00638">
    <property type="entry name" value="LPD_N"/>
    <property type="match status" value="1"/>
</dbReference>
<dbReference type="InterPro" id="IPR011030">
    <property type="entry name" value="Lipovitellin_superhlx_dom"/>
</dbReference>
<evidence type="ECO:0000256" key="2">
    <source>
        <dbReference type="ARBA" id="ARBA00022761"/>
    </source>
</evidence>
<feature type="domain" description="Vitellogenin" evidence="7">
    <location>
        <begin position="15"/>
        <end position="780"/>
    </location>
</feature>
<comment type="caution">
    <text evidence="5">Lacks conserved residue(s) required for the propagation of feature annotation.</text>
</comment>
<dbReference type="InterPro" id="IPR050733">
    <property type="entry name" value="Vitellogenin/Apolipophorin"/>
</dbReference>
<sequence>MILLGLALAARHSSWKDGTEYVYQVRGRSLTSLHDLADQYSGIFLQANLHIVPRSDSKLQAWISNPQYAQVHTHLPNGWNTELSENQLNYKQLALSDKPFQIINLDGVIKGLVVERGISHWEVNVIKSVVSQLQLDLHGKNALQSSMTSLPTEDHLEGVFVTMEESVTGKMETLYDIHQIPEYILQSEPRWSPKGDQGRNQVYEIVKSKNYTNSQDMPTYHYGLFEMELGEPTSNQLGEFFTRHSSSRVRISGKLSKYIIHSCETVNKIMINPTATSQQKGSAVSTMNLALIDLKSYSQEPKDLADPVEIGNLVYSYENPFGSNEARRKRQSRRWDSSEENEDSWSRINGFADQMIKKTQQDESDEHIQHQERPSMDEAPESPLLPYFVGYQGKSIKDSRNFDLKQKVIKLIDEISRELAQPEEALNQSTLSKYTMLVSLLRLMNQQEIKDISQQLYQQDQRPWGIFRDAVAQTGTGPALLNIEQWISNGKIEKQEAGDIIASMARATRFPTEEYMKKFFTLLQKSEVKHQEALNETALIAFCKLVNKVYVNRQQSRNQFPVYSFNSFNTKEGKDFIKSTVIPYLAEQLSDAIYQADTRKIHAYIRALGFIGHKNIVQVFEPYLEGEKQVSQFQRMLMVLSLDKLVVSYPQLAQALLHRIYQNVGEVPEIRVAAVYQLMRTNPPAEMLQHMAENTQTDVQEEVNAAVKSAIETACQLDSAKSQTLRQAAESARGLLTRKEYSVLRSSNLLKDFILEQSNVEFKQNLVQIGSTDDLLPKGVKYSARANVQGLKHYFLNLQAMVSNIKELVSTLETQNEEYGHQMPSILRRKLSRDVIPESLTLDIPDKEQLEGFIYGEVEGVYRFWSFDNETIQRMPQVIRQQQQKFQDGKEIKYAKLRNLKEMAVSFPTEMGLPFLYTYDVPTFVQYDGKIKIRTSPSIKNKLAMPREISAKIQGSLTVNGKAQCHLTLLTPFDHQIYVAGFERNLQVHVPTDVKVEINVEKSQAKFELKMKEHHENARLFHYSSWPFTSRSEVMSLTPVGLRENTHHIRIAKDEQPFNFAMGGRDTGLKLHIWGQHPQKLNILQIVNLAKSQGISRALQKVLDDSTLRQTEINIALQESSSSNKVIVNLAYQNKNKLQFNELQKPLDQDQLSRIAESDRENRQEQLLKHVCSGIKNCRSHSMDASVEFLGDRTSKHIFNLAYGKSNVAPQSRFVALYNKKAQNPLKLSVEVKGVIPNTNGLDLAYSLENEPQAKYEMVALQQFNNIASGVKATIDMTRSERRRNQLKNQPMYETCKKQMQQGNKQLFACQNMTIESNYLDDIKVDLKFENMPPQCHVYLKSIMNALRLAAFPYVEAQESAESYVNKAQVHIQFQPEDLRQMTVTVKAEDEQTKFSNISLGKYWVPHPVFHLKSRLAAQLMKQDNIRPTCVMDQNQAQTFNNKTYPLSLDDKWNVVMQSIFRDQQQNIAILARKTAKGYKEIKLTVIYPNTKNDLIEVNLRVSNGKVTVTVGQEQVQVDQQHAAEFHNGLLEIYQLPNEEVKVEIQNWFYIIFDGKRVKITATSDKLFDSVVGLCGKFNGDQYEDFSTPLGCIVRSPNTFVQSWILEENSQQPKDCVRKQLPIYTNVVLNSKGQEQRASLNLRSRYIEQNNEICFTLSPMPQCKTQAKRTVTKNVPVHCMAKTNAYYLKNQIDQGGNPDFSHKSQTETVSMEIPQECY</sequence>
<feature type="region of interest" description="Disordered" evidence="6">
    <location>
        <begin position="358"/>
        <end position="383"/>
    </location>
</feature>
<reference evidence="9 10" key="1">
    <citation type="submission" date="2024-05" db="EMBL/GenBank/DDBJ databases">
        <title>Genetic variation in Jamaican populations of the coffee berry borer (Hypothenemus hampei).</title>
        <authorList>
            <person name="Errbii M."/>
            <person name="Myrie A."/>
        </authorList>
    </citation>
    <scope>NUCLEOTIDE SEQUENCE [LARGE SCALE GENOMIC DNA]</scope>
    <source>
        <strain evidence="9">JA-Hopewell-2020-01-JO</strain>
        <tissue evidence="9">Whole body</tissue>
    </source>
</reference>
<keyword evidence="1" id="KW-0732">Signal</keyword>
<evidence type="ECO:0000259" key="8">
    <source>
        <dbReference type="PROSITE" id="PS51233"/>
    </source>
</evidence>
<dbReference type="Pfam" id="PF00094">
    <property type="entry name" value="VWD"/>
    <property type="match status" value="1"/>
</dbReference>
<dbReference type="Gene3D" id="2.20.80.10">
    <property type="entry name" value="Lipovitellin-phosvitin complex, chain A, domain 4"/>
    <property type="match status" value="1"/>
</dbReference>
<dbReference type="InterPro" id="IPR001846">
    <property type="entry name" value="VWF_type-D"/>
</dbReference>
<dbReference type="PANTHER" id="PTHR23345:SF15">
    <property type="entry name" value="VITELLOGENIN 1-RELATED"/>
    <property type="match status" value="1"/>
</dbReference>
<keyword evidence="2" id="KW-0758">Storage protein</keyword>
<dbReference type="Pfam" id="PF01347">
    <property type="entry name" value="Vitellogenin_N"/>
    <property type="match status" value="1"/>
</dbReference>
<proteinExistence type="predicted"/>